<dbReference type="EMBL" id="JANAWD010000087">
    <property type="protein sequence ID" value="KAJ3487597.1"/>
    <property type="molecule type" value="Genomic_DNA"/>
</dbReference>
<evidence type="ECO:0000313" key="1">
    <source>
        <dbReference type="EMBL" id="KAJ3487597.1"/>
    </source>
</evidence>
<dbReference type="AlphaFoldDB" id="A0AAD5YL21"/>
<sequence length="179" mass="19994">MCFVRPPQSKSPSQVTPSLGPQCSFECLIAHGIPFTLKLLLSLNTILRCKNCLIFHEEFVVFGIPCAQIPSSGISSGFSTFTLRSPHPVRLISLTDPSSCQHFWVLRPSIHGLYHGEYIPFEGWDKDEYEWILTLLEADITPSSDVVNEYGLTLCSHPDNHNPIADRLPSPQIKGENSE</sequence>
<dbReference type="Proteomes" id="UP001212997">
    <property type="component" value="Unassembled WGS sequence"/>
</dbReference>
<evidence type="ECO:0000313" key="2">
    <source>
        <dbReference type="Proteomes" id="UP001212997"/>
    </source>
</evidence>
<gene>
    <name evidence="1" type="ORF">NLI96_g3438</name>
</gene>
<name>A0AAD5YL21_9APHY</name>
<protein>
    <submittedName>
        <fullName evidence="1">Uncharacterized protein</fullName>
    </submittedName>
</protein>
<accession>A0AAD5YL21</accession>
<comment type="caution">
    <text evidence="1">The sequence shown here is derived from an EMBL/GenBank/DDBJ whole genome shotgun (WGS) entry which is preliminary data.</text>
</comment>
<keyword evidence="2" id="KW-1185">Reference proteome</keyword>
<organism evidence="1 2">
    <name type="scientific">Meripilus lineatus</name>
    <dbReference type="NCBI Taxonomy" id="2056292"/>
    <lineage>
        <taxon>Eukaryota</taxon>
        <taxon>Fungi</taxon>
        <taxon>Dikarya</taxon>
        <taxon>Basidiomycota</taxon>
        <taxon>Agaricomycotina</taxon>
        <taxon>Agaricomycetes</taxon>
        <taxon>Polyporales</taxon>
        <taxon>Meripilaceae</taxon>
        <taxon>Meripilus</taxon>
    </lineage>
</organism>
<proteinExistence type="predicted"/>
<reference evidence="1" key="1">
    <citation type="submission" date="2022-07" db="EMBL/GenBank/DDBJ databases">
        <title>Genome Sequence of Physisporinus lineatus.</title>
        <authorList>
            <person name="Buettner E."/>
        </authorList>
    </citation>
    <scope>NUCLEOTIDE SEQUENCE</scope>
    <source>
        <strain evidence="1">VT162</strain>
    </source>
</reference>